<dbReference type="EMBL" id="CP101509">
    <property type="protein sequence ID" value="UTV30083.1"/>
    <property type="molecule type" value="Genomic_DNA"/>
</dbReference>
<proteinExistence type="inferred from homology"/>
<dbReference type="SUPFAM" id="SSF117892">
    <property type="entry name" value="Band 7/SPFH domain"/>
    <property type="match status" value="1"/>
</dbReference>
<protein>
    <submittedName>
        <fullName evidence="6">Slipin family protein</fullName>
    </submittedName>
</protein>
<comment type="similarity">
    <text evidence="2">Belongs to the band 7/mec-2 family.</text>
</comment>
<dbReference type="SMART" id="SM00244">
    <property type="entry name" value="PHB"/>
    <property type="match status" value="1"/>
</dbReference>
<dbReference type="InterPro" id="IPR043202">
    <property type="entry name" value="Band-7_stomatin-like"/>
</dbReference>
<dbReference type="InterPro" id="IPR036013">
    <property type="entry name" value="Band_7/SPFH_dom_sf"/>
</dbReference>
<evidence type="ECO:0000256" key="4">
    <source>
        <dbReference type="SAM" id="Phobius"/>
    </source>
</evidence>
<dbReference type="Proteomes" id="UP001057998">
    <property type="component" value="Chromosome 2"/>
</dbReference>
<feature type="transmembrane region" description="Helical" evidence="4">
    <location>
        <begin position="6"/>
        <end position="24"/>
    </location>
</feature>
<dbReference type="PANTHER" id="PTHR10264:SF19">
    <property type="entry name" value="AT06885P-RELATED"/>
    <property type="match status" value="1"/>
</dbReference>
<dbReference type="InterPro" id="IPR001972">
    <property type="entry name" value="Stomatin_HflK_fam"/>
</dbReference>
<keyword evidence="4" id="KW-0472">Membrane</keyword>
<feature type="compositionally biased region" description="Basic and acidic residues" evidence="3">
    <location>
        <begin position="271"/>
        <end position="280"/>
    </location>
</feature>
<keyword evidence="4" id="KW-1133">Transmembrane helix</keyword>
<accession>A0ABY5GL88</accession>
<evidence type="ECO:0000256" key="1">
    <source>
        <dbReference type="ARBA" id="ARBA00004167"/>
    </source>
</evidence>
<dbReference type="Gene3D" id="3.30.479.30">
    <property type="entry name" value="Band 7 domain"/>
    <property type="match status" value="1"/>
</dbReference>
<sequence length="280" mass="31456">MITYSFATIIVLVVILIISMFKILREYERAVVFLLGRFYEVKGPGLIIIVPIVQQMVRVDLRTIVLDVPTQDLITRDNVSVRVNAVVYFRVVEPKMAINNVENYLEATSQLSQTTLRSVLGQHELDELLSARDELNKDLQAILDQHTDNWGIKIANVEIKHVDLDESMVRALARQAEAERSRRAKVIHATGELEASNKLREAATVLNQAPNAVQLRYMQTLTEISNDRTTTIVFPMPIDLVDKFGGLMHPSKTPDSQPEKGQGGSSQKASSDPEHPIDYP</sequence>
<dbReference type="PRINTS" id="PR00721">
    <property type="entry name" value="STOMATIN"/>
</dbReference>
<gene>
    <name evidence="6" type="ORF">NNL38_24140</name>
</gene>
<dbReference type="InterPro" id="IPR001107">
    <property type="entry name" value="Band_7"/>
</dbReference>
<organism evidence="6 7">
    <name type="scientific">Photobacterium atrarenae</name>
    <dbReference type="NCBI Taxonomy" id="865757"/>
    <lineage>
        <taxon>Bacteria</taxon>
        <taxon>Pseudomonadati</taxon>
        <taxon>Pseudomonadota</taxon>
        <taxon>Gammaproteobacteria</taxon>
        <taxon>Vibrionales</taxon>
        <taxon>Vibrionaceae</taxon>
        <taxon>Photobacterium</taxon>
    </lineage>
</organism>
<keyword evidence="4" id="KW-0812">Transmembrane</keyword>
<dbReference type="Gene3D" id="6.10.250.2090">
    <property type="match status" value="1"/>
</dbReference>
<feature type="domain" description="Band 7" evidence="5">
    <location>
        <begin position="19"/>
        <end position="176"/>
    </location>
</feature>
<evidence type="ECO:0000256" key="3">
    <source>
        <dbReference type="SAM" id="MobiDB-lite"/>
    </source>
</evidence>
<evidence type="ECO:0000313" key="7">
    <source>
        <dbReference type="Proteomes" id="UP001057998"/>
    </source>
</evidence>
<dbReference type="PANTHER" id="PTHR10264">
    <property type="entry name" value="BAND 7 PROTEIN-RELATED"/>
    <property type="match status" value="1"/>
</dbReference>
<dbReference type="RefSeq" id="WP_255391426.1">
    <property type="nucleotide sequence ID" value="NZ_CP101509.1"/>
</dbReference>
<dbReference type="Pfam" id="PF01145">
    <property type="entry name" value="Band_7"/>
    <property type="match status" value="1"/>
</dbReference>
<dbReference type="CDD" id="cd08826">
    <property type="entry name" value="SPFH_eoslipins_u1"/>
    <property type="match status" value="1"/>
</dbReference>
<evidence type="ECO:0000259" key="5">
    <source>
        <dbReference type="SMART" id="SM00244"/>
    </source>
</evidence>
<evidence type="ECO:0000313" key="6">
    <source>
        <dbReference type="EMBL" id="UTV30083.1"/>
    </source>
</evidence>
<feature type="region of interest" description="Disordered" evidence="3">
    <location>
        <begin position="245"/>
        <end position="280"/>
    </location>
</feature>
<evidence type="ECO:0000256" key="2">
    <source>
        <dbReference type="ARBA" id="ARBA00008164"/>
    </source>
</evidence>
<comment type="subcellular location">
    <subcellularLocation>
        <location evidence="1">Membrane</location>
        <topology evidence="1">Single-pass membrane protein</topology>
    </subcellularLocation>
</comment>
<name>A0ABY5GL88_9GAMM</name>
<reference evidence="6" key="1">
    <citation type="submission" date="2022-07" db="EMBL/GenBank/DDBJ databases">
        <title>Genome sequencing of Photobacterium atrarenae GJH2-4.</title>
        <authorList>
            <person name="Park S.-J."/>
        </authorList>
    </citation>
    <scope>NUCLEOTIDE SEQUENCE</scope>
    <source>
        <strain evidence="6">GJH2-4</strain>
    </source>
</reference>
<keyword evidence="7" id="KW-1185">Reference proteome</keyword>